<evidence type="ECO:0000256" key="9">
    <source>
        <dbReference type="ARBA" id="ARBA00023136"/>
    </source>
</evidence>
<feature type="transmembrane region" description="Helical" evidence="10">
    <location>
        <begin position="327"/>
        <end position="347"/>
    </location>
</feature>
<keyword evidence="8 10" id="KW-1133">Transmembrane helix</keyword>
<accession>A0A166H917</accession>
<evidence type="ECO:0000313" key="12">
    <source>
        <dbReference type="EMBL" id="KZT42461.1"/>
    </source>
</evidence>
<dbReference type="Proteomes" id="UP000076798">
    <property type="component" value="Unassembled WGS sequence"/>
</dbReference>
<feature type="transmembrane region" description="Helical" evidence="10">
    <location>
        <begin position="367"/>
        <end position="391"/>
    </location>
</feature>
<keyword evidence="7" id="KW-0067">ATP-binding</keyword>
<dbReference type="InterPro" id="IPR003439">
    <property type="entry name" value="ABC_transporter-like_ATP-bd"/>
</dbReference>
<dbReference type="GO" id="GO:0016020">
    <property type="term" value="C:membrane"/>
    <property type="evidence" value="ECO:0007669"/>
    <property type="project" value="UniProtKB-SubCell"/>
</dbReference>
<reference evidence="12 13" key="1">
    <citation type="journal article" date="2016" name="Mol. Biol. Evol.">
        <title>Comparative Genomics of Early-Diverging Mushroom-Forming Fungi Provides Insights into the Origins of Lignocellulose Decay Capabilities.</title>
        <authorList>
            <person name="Nagy L.G."/>
            <person name="Riley R."/>
            <person name="Tritt A."/>
            <person name="Adam C."/>
            <person name="Daum C."/>
            <person name="Floudas D."/>
            <person name="Sun H."/>
            <person name="Yadav J.S."/>
            <person name="Pangilinan J."/>
            <person name="Larsson K.H."/>
            <person name="Matsuura K."/>
            <person name="Barry K."/>
            <person name="Labutti K."/>
            <person name="Kuo R."/>
            <person name="Ohm R.A."/>
            <person name="Bhattacharya S.S."/>
            <person name="Shirouzu T."/>
            <person name="Yoshinaga Y."/>
            <person name="Martin F.M."/>
            <person name="Grigoriev I.V."/>
            <person name="Hibbett D.S."/>
        </authorList>
    </citation>
    <scope>NUCLEOTIDE SEQUENCE [LARGE SCALE GENOMIC DNA]</scope>
    <source>
        <strain evidence="12 13">HHB10207 ss-3</strain>
    </source>
</reference>
<feature type="transmembrane region" description="Helical" evidence="10">
    <location>
        <begin position="1067"/>
        <end position="1089"/>
    </location>
</feature>
<feature type="transmembrane region" description="Helical" evidence="10">
    <location>
        <begin position="272"/>
        <end position="295"/>
    </location>
</feature>
<keyword evidence="12" id="KW-0378">Hydrolase</keyword>
<dbReference type="InterPro" id="IPR017871">
    <property type="entry name" value="ABC_transporter-like_CS"/>
</dbReference>
<evidence type="ECO:0000313" key="13">
    <source>
        <dbReference type="Proteomes" id="UP000076798"/>
    </source>
</evidence>
<dbReference type="InterPro" id="IPR003593">
    <property type="entry name" value="AAA+_ATPase"/>
</dbReference>
<feature type="domain" description="ABC transporter" evidence="11">
    <location>
        <begin position="431"/>
        <end position="669"/>
    </location>
</feature>
<comment type="similarity">
    <text evidence="2">Belongs to the ABC transporter superfamily. ABCA family.</text>
</comment>
<evidence type="ECO:0000256" key="3">
    <source>
        <dbReference type="ARBA" id="ARBA00022448"/>
    </source>
</evidence>
<feature type="transmembrane region" description="Helical" evidence="10">
    <location>
        <begin position="813"/>
        <end position="833"/>
    </location>
</feature>
<feature type="transmembrane region" description="Helical" evidence="10">
    <location>
        <begin position="236"/>
        <end position="260"/>
    </location>
</feature>
<feature type="transmembrane region" description="Helical" evidence="10">
    <location>
        <begin position="1095"/>
        <end position="1118"/>
    </location>
</feature>
<dbReference type="InterPro" id="IPR013525">
    <property type="entry name" value="ABC2_TM"/>
</dbReference>
<evidence type="ECO:0000256" key="1">
    <source>
        <dbReference type="ARBA" id="ARBA00004141"/>
    </source>
</evidence>
<protein>
    <submittedName>
        <fullName evidence="12">p-loop containing nucleoside triphosphate hydrolase protein</fullName>
    </submittedName>
</protein>
<dbReference type="Gene3D" id="3.40.50.300">
    <property type="entry name" value="P-loop containing nucleotide triphosphate hydrolases"/>
    <property type="match status" value="2"/>
</dbReference>
<evidence type="ECO:0000256" key="4">
    <source>
        <dbReference type="ARBA" id="ARBA00022692"/>
    </source>
</evidence>
<feature type="transmembrane region" description="Helical" evidence="10">
    <location>
        <begin position="853"/>
        <end position="875"/>
    </location>
</feature>
<evidence type="ECO:0000256" key="5">
    <source>
        <dbReference type="ARBA" id="ARBA00022737"/>
    </source>
</evidence>
<evidence type="ECO:0000259" key="11">
    <source>
        <dbReference type="PROSITE" id="PS50893"/>
    </source>
</evidence>
<comment type="subcellular location">
    <subcellularLocation>
        <location evidence="1">Membrane</location>
        <topology evidence="1">Multi-pass membrane protein</topology>
    </subcellularLocation>
</comment>
<dbReference type="GO" id="GO:0140359">
    <property type="term" value="F:ABC-type transporter activity"/>
    <property type="evidence" value="ECO:0007669"/>
    <property type="project" value="InterPro"/>
</dbReference>
<evidence type="ECO:0000256" key="10">
    <source>
        <dbReference type="SAM" id="Phobius"/>
    </source>
</evidence>
<dbReference type="CDD" id="cd03263">
    <property type="entry name" value="ABC_subfamily_A"/>
    <property type="match status" value="2"/>
</dbReference>
<dbReference type="SMART" id="SM00382">
    <property type="entry name" value="AAA"/>
    <property type="match status" value="2"/>
</dbReference>
<keyword evidence="3" id="KW-0813">Transport</keyword>
<dbReference type="Pfam" id="PF12698">
    <property type="entry name" value="ABC2_membrane_3"/>
    <property type="match status" value="1"/>
</dbReference>
<dbReference type="STRING" id="1314776.A0A166H917"/>
<feature type="transmembrane region" description="Helical" evidence="10">
    <location>
        <begin position="990"/>
        <end position="1010"/>
    </location>
</feature>
<evidence type="ECO:0000256" key="7">
    <source>
        <dbReference type="ARBA" id="ARBA00022840"/>
    </source>
</evidence>
<sequence length="1572" mass="171011">MPVAYGLFLGVAQLFLTKPNDLGIGSPISTYSLASQFDGSTKLVWADNTNGTGFPKPNDIMAHITSGLNARQLAAIRQVSSPYDIPPTCPQNFNLFSECYAAVAFNSMPSSANDSTPLNYTIRSDAGLFFIDVQGHRSDFEKRVLPLQWAVDSAIIELRTGVKLPPPQEWPFTRETNAEQALKTRLSFIRGLRQLLVLALFILFLGIVYQLPGAFMGERASLVTSHMQAMGVLETARIMSWHVSISLAYLPAWVIVGIIWHFRIFSGTSLGLVVIIHILLGLSLASYSMFLGVWFSHSPQLAAVSSTFFTILLAVLALVLSHITAGASVVFTLIFPPSFYIFVIRALCGWELALNGTHITRGDPDNGLIILPLIVVTIINIFMWPTLTAWIEHMLYDARNPRTSGRADSWKFWRHTTPAAMNETQHADSAISIRELGKDFPQGIFRNRSVTAIGELSLEIPRNGIYVILGSNGAGKSTCLSIIGGLLGRTRGSITFNRTHASPNDSHKPRHGVLGLVPQKNVLFPELTCYQTLSLWSSIKRPVGAKQEDLKMLLEDCDLKAKIYSNAETLSGGQKRKLQLAVGMVGGSEILLVDECTSGVDPLSRRALWKTLTSVKHDRTIVFTTHFLDEADLLGDNVAILTAPGKLVAHGTPVELKTRLGAGYIIHVHFQSAAESKSNELVDERAGTLLGLIKQHTPLAVRNDATTEVISYQLHCKDVASIGNALETVEAHKSSLGIVSYDINGSTLEDIFVRLMDESNRKPEVVESKHSEDSVDLPDDHAPLELSNGCAQNSLRQASTIMYKRWLVLKRSWFTPLLMVVIAIAGSCIPLFFMNGRQETCAVDFDVADNIPLFLPLSPLYGSIFGTAGQFAHLLTAPPNLLPLLGDITDGIQTTNLIDNATFVQTIGSEFHNLTLGGVSVDFSSNSALVAWEASAPSISGPSLLNLVSNLLYNKALNSTGRNLDIANIISANYQSLPAIDGGSLFALKWVAFFGATMGVFPAFFALYVSKERRSSVQAMQLSNGLSNPIGLWLGHLLFDGIFCIIVSTLITVVFATASNQFHGLGFFWLIMTLYGLTAALFAYCACLITKSPLAAFAIVAGYQVIMFILYLAGYLLTLTYAKTSEAAHIITIIHFTVSLASPVASVLRACLISVNLFSLLCTDGTFSTRSLGAIDKFGGPILYLVVYGLILFSILVLTDSGSRRPSWSLLRGRQRRVRDLPEKLPVPTSSTDVVAAEAARAMESDDALRVLGVSKKFSGATGKAVDDVSFGVSTNTVFAMLGPNGAGKTTTFNMIRGDVVPDEGEVLIQGTSAIRHPSIARLSLGVCPQFTAIDPHLTVREHLRVYGMLKGVSKAGRLEQDIETLATAVALLPYIDRLASKLSGGNQRKLALAISLMGNPAVVLIDEFSTGLDPKTKRDMWKTFERVAVGKAIVITTHSMEEASNLATKVGILAGKLLAVGTTASLVQPYAAYEVHFSARTRESLVQAHEVMSNISGSKLAEDVATRFEVPLREGRTLASIFHTLNAHGQFAEYTIEPIGLESVFLKVIRENNILEGEKESRQRKAKRWHL</sequence>
<evidence type="ECO:0000256" key="2">
    <source>
        <dbReference type="ARBA" id="ARBA00008869"/>
    </source>
</evidence>
<evidence type="ECO:0000256" key="8">
    <source>
        <dbReference type="ARBA" id="ARBA00022989"/>
    </source>
</evidence>
<keyword evidence="13" id="KW-1185">Reference proteome</keyword>
<feature type="transmembrane region" description="Helical" evidence="10">
    <location>
        <begin position="1130"/>
        <end position="1158"/>
    </location>
</feature>
<name>A0A166H917_9AGAM</name>
<feature type="transmembrane region" description="Helical" evidence="10">
    <location>
        <begin position="1178"/>
        <end position="1198"/>
    </location>
</feature>
<dbReference type="InterPro" id="IPR026082">
    <property type="entry name" value="ABCA"/>
</dbReference>
<dbReference type="PANTHER" id="PTHR19229:SF36">
    <property type="entry name" value="ATP-BINDING CASSETTE SUB-FAMILY A MEMBER 2"/>
    <property type="match status" value="1"/>
</dbReference>
<evidence type="ECO:0000256" key="6">
    <source>
        <dbReference type="ARBA" id="ARBA00022741"/>
    </source>
</evidence>
<dbReference type="GO" id="GO:0005319">
    <property type="term" value="F:lipid transporter activity"/>
    <property type="evidence" value="ECO:0007669"/>
    <property type="project" value="TreeGrafter"/>
</dbReference>
<gene>
    <name evidence="12" type="ORF">SISSUDRAFT_1041421</name>
</gene>
<feature type="transmembrane region" description="Helical" evidence="10">
    <location>
        <begin position="301"/>
        <end position="320"/>
    </location>
</feature>
<dbReference type="PROSITE" id="PS50893">
    <property type="entry name" value="ABC_TRANSPORTER_2"/>
    <property type="match status" value="2"/>
</dbReference>
<feature type="transmembrane region" description="Helical" evidence="10">
    <location>
        <begin position="1030"/>
        <end position="1055"/>
    </location>
</feature>
<keyword evidence="6" id="KW-0547">Nucleotide-binding</keyword>
<feature type="domain" description="ABC transporter" evidence="11">
    <location>
        <begin position="1249"/>
        <end position="1480"/>
    </location>
</feature>
<keyword evidence="9 10" id="KW-0472">Membrane</keyword>
<dbReference type="Pfam" id="PF00005">
    <property type="entry name" value="ABC_tran"/>
    <property type="match status" value="2"/>
</dbReference>
<dbReference type="PROSITE" id="PS00211">
    <property type="entry name" value="ABC_TRANSPORTER_1"/>
    <property type="match status" value="2"/>
</dbReference>
<dbReference type="EMBL" id="KV428013">
    <property type="protein sequence ID" value="KZT42461.1"/>
    <property type="molecule type" value="Genomic_DNA"/>
</dbReference>
<keyword evidence="4 10" id="KW-0812">Transmembrane</keyword>
<keyword evidence="5" id="KW-0677">Repeat</keyword>
<feature type="transmembrane region" description="Helical" evidence="10">
    <location>
        <begin position="195"/>
        <end position="216"/>
    </location>
</feature>
<dbReference type="GO" id="GO:0005524">
    <property type="term" value="F:ATP binding"/>
    <property type="evidence" value="ECO:0007669"/>
    <property type="project" value="UniProtKB-KW"/>
</dbReference>
<dbReference type="OrthoDB" id="8061355at2759"/>
<dbReference type="InterPro" id="IPR027417">
    <property type="entry name" value="P-loop_NTPase"/>
</dbReference>
<dbReference type="SUPFAM" id="SSF52540">
    <property type="entry name" value="P-loop containing nucleoside triphosphate hydrolases"/>
    <property type="match status" value="2"/>
</dbReference>
<proteinExistence type="inferred from homology"/>
<dbReference type="PANTHER" id="PTHR19229">
    <property type="entry name" value="ATP-BINDING CASSETTE TRANSPORTER SUBFAMILY A ABCA"/>
    <property type="match status" value="1"/>
</dbReference>
<organism evidence="12 13">
    <name type="scientific">Sistotremastrum suecicum HHB10207 ss-3</name>
    <dbReference type="NCBI Taxonomy" id="1314776"/>
    <lineage>
        <taxon>Eukaryota</taxon>
        <taxon>Fungi</taxon>
        <taxon>Dikarya</taxon>
        <taxon>Basidiomycota</taxon>
        <taxon>Agaricomycotina</taxon>
        <taxon>Agaricomycetes</taxon>
        <taxon>Sistotremastrales</taxon>
        <taxon>Sistotremastraceae</taxon>
        <taxon>Sistotremastrum</taxon>
    </lineage>
</organism>
<dbReference type="GO" id="GO:0016887">
    <property type="term" value="F:ATP hydrolysis activity"/>
    <property type="evidence" value="ECO:0007669"/>
    <property type="project" value="InterPro"/>
</dbReference>